<keyword evidence="1" id="KW-0812">Transmembrane</keyword>
<evidence type="ECO:0000256" key="1">
    <source>
        <dbReference type="SAM" id="Phobius"/>
    </source>
</evidence>
<dbReference type="RefSeq" id="WP_084601658.1">
    <property type="nucleotide sequence ID" value="NZ_LWHB01000066.1"/>
</dbReference>
<keyword evidence="1" id="KW-1133">Transmembrane helix</keyword>
<organism evidence="2 3">
    <name type="scientific">Suttonella ornithocola</name>
    <dbReference type="NCBI Taxonomy" id="279832"/>
    <lineage>
        <taxon>Bacteria</taxon>
        <taxon>Pseudomonadati</taxon>
        <taxon>Pseudomonadota</taxon>
        <taxon>Gammaproteobacteria</taxon>
        <taxon>Cardiobacteriales</taxon>
        <taxon>Cardiobacteriaceae</taxon>
        <taxon>Suttonella</taxon>
    </lineage>
</organism>
<gene>
    <name evidence="2" type="ORF">NCTC13337_00547</name>
</gene>
<keyword evidence="1" id="KW-0472">Membrane</keyword>
<accession>A0A380MP48</accession>
<evidence type="ECO:0000313" key="2">
    <source>
        <dbReference type="EMBL" id="SUO94048.1"/>
    </source>
</evidence>
<feature type="transmembrane region" description="Helical" evidence="1">
    <location>
        <begin position="6"/>
        <end position="23"/>
    </location>
</feature>
<reference evidence="2 3" key="1">
    <citation type="submission" date="2018-06" db="EMBL/GenBank/DDBJ databases">
        <authorList>
            <consortium name="Pathogen Informatics"/>
            <person name="Doyle S."/>
        </authorList>
    </citation>
    <scope>NUCLEOTIDE SEQUENCE [LARGE SCALE GENOMIC DNA]</scope>
    <source>
        <strain evidence="2 3">NCTC13337</strain>
    </source>
</reference>
<dbReference type="OrthoDB" id="6872206at2"/>
<sequence length="183" mass="21646">MEFLFRILLSASSVSLLPIIYYIKERRNVFSILIGYVKNHKLNFMLNDICLIAYFLIPLLLVSVVFMLIPKLSKDDINNNNIVDIENQVNHFLPTYLGYIFIALSISDDFMLWIIFFMVSLFTFISQDNYFNPIFLLFGYKFYKIKKSDGFSYLLISKLPIKKASDIEEGFVYRINNYTFIQR</sequence>
<evidence type="ECO:0000313" key="3">
    <source>
        <dbReference type="Proteomes" id="UP000254601"/>
    </source>
</evidence>
<dbReference type="EMBL" id="UHIC01000001">
    <property type="protein sequence ID" value="SUO94048.1"/>
    <property type="molecule type" value="Genomic_DNA"/>
</dbReference>
<feature type="transmembrane region" description="Helical" evidence="1">
    <location>
        <begin position="96"/>
        <end position="125"/>
    </location>
</feature>
<dbReference type="Proteomes" id="UP000254601">
    <property type="component" value="Unassembled WGS sequence"/>
</dbReference>
<name>A0A380MP48_9GAMM</name>
<proteinExistence type="predicted"/>
<dbReference type="AlphaFoldDB" id="A0A380MP48"/>
<protein>
    <submittedName>
        <fullName evidence="2">Uncharacterized protein</fullName>
    </submittedName>
</protein>
<feature type="transmembrane region" description="Helical" evidence="1">
    <location>
        <begin position="44"/>
        <end position="69"/>
    </location>
</feature>
<keyword evidence="3" id="KW-1185">Reference proteome</keyword>